<dbReference type="AlphaFoldDB" id="A0A067BH38"/>
<dbReference type="VEuPathDB" id="FungiDB:SPRG_17094"/>
<reference evidence="1 2" key="1">
    <citation type="journal article" date="2013" name="PLoS Genet.">
        <title>Distinctive expansion of potential virulence genes in the genome of the oomycete fish pathogen Saprolegnia parasitica.</title>
        <authorList>
            <person name="Jiang R.H."/>
            <person name="de Bruijn I."/>
            <person name="Haas B.J."/>
            <person name="Belmonte R."/>
            <person name="Lobach L."/>
            <person name="Christie J."/>
            <person name="van den Ackerveken G."/>
            <person name="Bottin A."/>
            <person name="Bulone V."/>
            <person name="Diaz-Moreno S.M."/>
            <person name="Dumas B."/>
            <person name="Fan L."/>
            <person name="Gaulin E."/>
            <person name="Govers F."/>
            <person name="Grenville-Briggs L.J."/>
            <person name="Horner N.R."/>
            <person name="Levin J.Z."/>
            <person name="Mammella M."/>
            <person name="Meijer H.J."/>
            <person name="Morris P."/>
            <person name="Nusbaum C."/>
            <person name="Oome S."/>
            <person name="Phillips A.J."/>
            <person name="van Rooyen D."/>
            <person name="Rzeszutek E."/>
            <person name="Saraiva M."/>
            <person name="Secombes C.J."/>
            <person name="Seidl M.F."/>
            <person name="Snel B."/>
            <person name="Stassen J.H."/>
            <person name="Sykes S."/>
            <person name="Tripathy S."/>
            <person name="van den Berg H."/>
            <person name="Vega-Arreguin J.C."/>
            <person name="Wawra S."/>
            <person name="Young S.K."/>
            <person name="Zeng Q."/>
            <person name="Dieguez-Uribeondo J."/>
            <person name="Russ C."/>
            <person name="Tyler B.M."/>
            <person name="van West P."/>
        </authorList>
    </citation>
    <scope>NUCLEOTIDE SEQUENCE [LARGE SCALE GENOMIC DNA]</scope>
    <source>
        <strain evidence="1 2">CBS 223.65</strain>
    </source>
</reference>
<dbReference type="RefSeq" id="XP_012211805.1">
    <property type="nucleotide sequence ID" value="XM_012356415.1"/>
</dbReference>
<name>A0A067BH38_SAPPC</name>
<evidence type="ECO:0000313" key="1">
    <source>
        <dbReference type="EMBL" id="KDO17488.1"/>
    </source>
</evidence>
<keyword evidence="2" id="KW-1185">Reference proteome</keyword>
<proteinExistence type="predicted"/>
<gene>
    <name evidence="1" type="ORF">SPRG_17094</name>
</gene>
<dbReference type="GeneID" id="24138656"/>
<organism evidence="1 2">
    <name type="scientific">Saprolegnia parasitica (strain CBS 223.65)</name>
    <dbReference type="NCBI Taxonomy" id="695850"/>
    <lineage>
        <taxon>Eukaryota</taxon>
        <taxon>Sar</taxon>
        <taxon>Stramenopiles</taxon>
        <taxon>Oomycota</taxon>
        <taxon>Saprolegniomycetes</taxon>
        <taxon>Saprolegniales</taxon>
        <taxon>Saprolegniaceae</taxon>
        <taxon>Saprolegnia</taxon>
    </lineage>
</organism>
<accession>A0A067BH38</accession>
<dbReference type="KEGG" id="spar:SPRG_17094"/>
<dbReference type="Proteomes" id="UP000030745">
    <property type="component" value="Unassembled WGS sequence"/>
</dbReference>
<sequence length="81" mass="8919">MGTSQSSEANGVLCSSCNCSLPPNQYTFFNWHNAVCNLYAFYDVAGDKKIIKYVRIANEDKCYNCLRLHAAGVGTLYGIKG</sequence>
<evidence type="ECO:0000313" key="2">
    <source>
        <dbReference type="Proteomes" id="UP000030745"/>
    </source>
</evidence>
<dbReference type="EMBL" id="KK583647">
    <property type="protein sequence ID" value="KDO17488.1"/>
    <property type="molecule type" value="Genomic_DNA"/>
</dbReference>
<protein>
    <submittedName>
        <fullName evidence="1">Uncharacterized protein</fullName>
    </submittedName>
</protein>